<evidence type="ECO:0000313" key="2">
    <source>
        <dbReference type="Proteomes" id="UP001243330"/>
    </source>
</evidence>
<dbReference type="AlphaFoldDB" id="A0AAD9AG53"/>
<name>A0AAD9AG53_9PEZI</name>
<keyword evidence="2" id="KW-1185">Reference proteome</keyword>
<organism evidence="1 2">
    <name type="scientific">Colletotrichum chrysophilum</name>
    <dbReference type="NCBI Taxonomy" id="1836956"/>
    <lineage>
        <taxon>Eukaryota</taxon>
        <taxon>Fungi</taxon>
        <taxon>Dikarya</taxon>
        <taxon>Ascomycota</taxon>
        <taxon>Pezizomycotina</taxon>
        <taxon>Sordariomycetes</taxon>
        <taxon>Hypocreomycetidae</taxon>
        <taxon>Glomerellales</taxon>
        <taxon>Glomerellaceae</taxon>
        <taxon>Colletotrichum</taxon>
        <taxon>Colletotrichum gloeosporioides species complex</taxon>
    </lineage>
</organism>
<sequence length="162" mass="17520">MEAISVAASIAGLVGIAGQAISGVIKLDGFIQDVKELDGRTESLTKEARSLAITLNHVKSLLESLGGAPAQSDTSPWNAKVAELSLHLKDCHNDLVEWTSPADARPRHSSKRQRIIDAIRNRRLREISGIESKIERHRSQLSVDLGALTRYTAVGNEGSNCD</sequence>
<evidence type="ECO:0000313" key="1">
    <source>
        <dbReference type="EMBL" id="KAK1847598.1"/>
    </source>
</evidence>
<reference evidence="1" key="1">
    <citation type="submission" date="2023-01" db="EMBL/GenBank/DDBJ databases">
        <title>Colletotrichum chrysophilum M932 genome sequence.</title>
        <authorList>
            <person name="Baroncelli R."/>
        </authorList>
    </citation>
    <scope>NUCLEOTIDE SEQUENCE</scope>
    <source>
        <strain evidence="1">M932</strain>
    </source>
</reference>
<gene>
    <name evidence="1" type="ORF">CCHR01_09750</name>
</gene>
<protein>
    <recommendedName>
        <fullName evidence="3">Fungal N-terminal domain-containing protein</fullName>
    </recommendedName>
</protein>
<dbReference type="Proteomes" id="UP001243330">
    <property type="component" value="Unassembled WGS sequence"/>
</dbReference>
<proteinExistence type="predicted"/>
<dbReference type="EMBL" id="JAQOWY010000197">
    <property type="protein sequence ID" value="KAK1847598.1"/>
    <property type="molecule type" value="Genomic_DNA"/>
</dbReference>
<accession>A0AAD9AG53</accession>
<evidence type="ECO:0008006" key="3">
    <source>
        <dbReference type="Google" id="ProtNLM"/>
    </source>
</evidence>
<comment type="caution">
    <text evidence="1">The sequence shown here is derived from an EMBL/GenBank/DDBJ whole genome shotgun (WGS) entry which is preliminary data.</text>
</comment>